<organism evidence="1 2">
    <name type="scientific">Nocardioides abyssi</name>
    <dbReference type="NCBI Taxonomy" id="3058370"/>
    <lineage>
        <taxon>Bacteria</taxon>
        <taxon>Bacillati</taxon>
        <taxon>Actinomycetota</taxon>
        <taxon>Actinomycetes</taxon>
        <taxon>Propionibacteriales</taxon>
        <taxon>Nocardioidaceae</taxon>
        <taxon>Nocardioides</taxon>
    </lineage>
</organism>
<keyword evidence="2" id="KW-1185">Reference proteome</keyword>
<protein>
    <recommendedName>
        <fullName evidence="3">Integrase</fullName>
    </recommendedName>
</protein>
<evidence type="ECO:0008006" key="3">
    <source>
        <dbReference type="Google" id="ProtNLM"/>
    </source>
</evidence>
<dbReference type="EMBL" id="JAUHJR010000001">
    <property type="protein sequence ID" value="MDN4160421.1"/>
    <property type="molecule type" value="Genomic_DNA"/>
</dbReference>
<dbReference type="SUPFAM" id="SSF56349">
    <property type="entry name" value="DNA breaking-rejoining enzymes"/>
    <property type="match status" value="1"/>
</dbReference>
<gene>
    <name evidence="1" type="ORF">QWY29_03575</name>
</gene>
<sequence>MHATGPTATINNATASTAFAGAGTTDRVPAAGLSAARADIQAQLAQLAGRQRNKHPMVSDLAHASIRDAAALARATWEPMGLYPANPAEVNAVIEAIEAWAGERDIYYLLDIDADRMLRDLADVKSLDGRLTHGQLDKLHLIRNTLTALRGTMLFVRDSTDRRRSDRPARDRLDAGLPELPNRFAQRSRPLTDDEVLLSNILVEIDLLENAEPLPIAAYLVAESGIRTMESCAVTTEHLDDRHEPRAIAAKGVWGWPPRTIELDDHAANALARVLACMPDGHQRLTYKGGSPGTKEGSASLNPVIERFLRRAGIADTDAKAKSLALTRPYRILRLTENFKAAKKVHGGKTHNMLTDFNCTLNDDTLYEGKVHVIDAHGDTIARVDAGHLYDPKAAPRSVA</sequence>
<comment type="caution">
    <text evidence="1">The sequence shown here is derived from an EMBL/GenBank/DDBJ whole genome shotgun (WGS) entry which is preliminary data.</text>
</comment>
<name>A0ABT8EQY6_9ACTN</name>
<dbReference type="RefSeq" id="WP_300959276.1">
    <property type="nucleotide sequence ID" value="NZ_JAUHJR010000001.1"/>
</dbReference>
<evidence type="ECO:0000313" key="2">
    <source>
        <dbReference type="Proteomes" id="UP001168537"/>
    </source>
</evidence>
<accession>A0ABT8EQY6</accession>
<dbReference type="Proteomes" id="UP001168537">
    <property type="component" value="Unassembled WGS sequence"/>
</dbReference>
<proteinExistence type="predicted"/>
<dbReference type="InterPro" id="IPR011010">
    <property type="entry name" value="DNA_brk_join_enz"/>
</dbReference>
<reference evidence="1" key="1">
    <citation type="submission" date="2023-06" db="EMBL/GenBank/DDBJ databases">
        <title>Draft genome sequence of Nocardioides sp. SOB72.</title>
        <authorList>
            <person name="Zhang G."/>
        </authorList>
    </citation>
    <scope>NUCLEOTIDE SEQUENCE</scope>
    <source>
        <strain evidence="1">SOB72</strain>
    </source>
</reference>
<evidence type="ECO:0000313" key="1">
    <source>
        <dbReference type="EMBL" id="MDN4160421.1"/>
    </source>
</evidence>